<sequence length="133" mass="15611">MTSNNQNYETARTVQHTNDAGLGVLSEYNNQHQLLKTTTFLQLTNTLRQYTTYTYDSQTQKCKQTTTYRSDRTVDYTTDYNPNTGQMTKITYYRPNGSVYESIVFHYETPHSTRWFDTTHYHENGTEGSILNF</sequence>
<dbReference type="EMBL" id="JABUOH010000033">
    <property type="protein sequence ID" value="NWN45710.1"/>
    <property type="molecule type" value="Genomic_DNA"/>
</dbReference>
<evidence type="ECO:0000259" key="1">
    <source>
        <dbReference type="Pfam" id="PF11178"/>
    </source>
</evidence>
<organism evidence="2 3">
    <name type="scientific">Candidatus Phytoplasma pruni</name>
    <dbReference type="NCBI Taxonomy" id="479893"/>
    <lineage>
        <taxon>Bacteria</taxon>
        <taxon>Bacillati</taxon>
        <taxon>Mycoplasmatota</taxon>
        <taxon>Mollicutes</taxon>
        <taxon>Acholeplasmatales</taxon>
        <taxon>Acholeplasmataceae</taxon>
        <taxon>Candidatus Phytoplasma</taxon>
        <taxon>16SrIII (X-disease group)</taxon>
    </lineage>
</organism>
<name>A0A851HGE7_9MOLU</name>
<reference evidence="2 3" key="1">
    <citation type="submission" date="2020-06" db="EMBL/GenBank/DDBJ databases">
        <title>Draft genome sequence of Candidatus Phytoplasma pruni (X-disease group, subgroup 16SrIII-B) strain ChTDIII from Argentina.</title>
        <authorList>
            <person name="Fernandez F.D."/>
            <person name="Zuebert C."/>
            <person name="Huettel B."/>
            <person name="Kube M."/>
            <person name="Conci L.R."/>
        </authorList>
    </citation>
    <scope>NUCLEOTIDE SEQUENCE [LARGE SCALE GENOMIC DNA]</scope>
    <source>
        <strain evidence="2 3">ChTDIII</strain>
    </source>
</reference>
<dbReference type="Proteomes" id="UP000568109">
    <property type="component" value="Unassembled WGS sequence"/>
</dbReference>
<evidence type="ECO:0000313" key="3">
    <source>
        <dbReference type="Proteomes" id="UP000568109"/>
    </source>
</evidence>
<keyword evidence="3" id="KW-1185">Reference proteome</keyword>
<dbReference type="Pfam" id="PF11178">
    <property type="entry name" value="DUF2963"/>
    <property type="match status" value="1"/>
</dbReference>
<dbReference type="InterPro" id="IPR021348">
    <property type="entry name" value="DUF2963"/>
</dbReference>
<feature type="domain" description="DUF2963" evidence="1">
    <location>
        <begin position="72"/>
        <end position="103"/>
    </location>
</feature>
<dbReference type="AlphaFoldDB" id="A0A851HGE7"/>
<protein>
    <recommendedName>
        <fullName evidence="1">DUF2963 domain-containing protein</fullName>
    </recommendedName>
</protein>
<dbReference type="RefSeq" id="WP_178734110.1">
    <property type="nucleotide sequence ID" value="NZ_JABUOH010000033.1"/>
</dbReference>
<evidence type="ECO:0000313" key="2">
    <source>
        <dbReference type="EMBL" id="NWN45710.1"/>
    </source>
</evidence>
<gene>
    <name evidence="2" type="ORF">HR065_01255</name>
</gene>
<proteinExistence type="predicted"/>
<comment type="caution">
    <text evidence="2">The sequence shown here is derived from an EMBL/GenBank/DDBJ whole genome shotgun (WGS) entry which is preliminary data.</text>
</comment>
<accession>A0A851HGE7</accession>